<dbReference type="STRING" id="4795.A0A225UR37"/>
<keyword evidence="1" id="KW-1133">Transmembrane helix</keyword>
<feature type="non-terminal residue" evidence="2">
    <location>
        <position position="315"/>
    </location>
</feature>
<keyword evidence="3" id="KW-1185">Reference proteome</keyword>
<evidence type="ECO:0000313" key="2">
    <source>
        <dbReference type="EMBL" id="OWY95428.1"/>
    </source>
</evidence>
<evidence type="ECO:0000313" key="3">
    <source>
        <dbReference type="Proteomes" id="UP000198211"/>
    </source>
</evidence>
<dbReference type="EMBL" id="NBNE01012944">
    <property type="protein sequence ID" value="OWY95428.1"/>
    <property type="molecule type" value="Genomic_DNA"/>
</dbReference>
<sequence length="315" mass="36471">MMLLFYPMLCQRVIGMFYCDEIGDHYYLNLDRSNLCYESTWLLYLPVGIILIILWVIGVPLLFWVIIYMKRSRGVSDTLLLIQDESQAALKQSLLLKMRLDITDRGRVVNEEHMKLFETEMLTHFLNQAQSLKSDSSTIRVHDSQFWWFEVWELGRKLSLNCIISLLAKAGANRIICGLVVLHMSNTFGIRRLVYLSVMLFYKPYRESSDSALAGVVHIQLFITLFYERVVRLVTNAAIVSCILTLIYAVLSIINERRCVIKKAGRLVRDDHRRAIAAHIRKLWRKAYGYALTEVYLSNPDGGPMPLVVMIELAR</sequence>
<reference evidence="3" key="1">
    <citation type="submission" date="2017-03" db="EMBL/GenBank/DDBJ databases">
        <title>Phytopthora megakarya and P. palmivora, two closely related causual agents of cacao black pod achieved similar genome size and gene model numbers by different mechanisms.</title>
        <authorList>
            <person name="Ali S."/>
            <person name="Shao J."/>
            <person name="Larry D.J."/>
            <person name="Kronmiller B."/>
            <person name="Shen D."/>
            <person name="Strem M.D."/>
            <person name="Melnick R.L."/>
            <person name="Guiltinan M.J."/>
            <person name="Tyler B.M."/>
            <person name="Meinhardt L.W."/>
            <person name="Bailey B.A."/>
        </authorList>
    </citation>
    <scope>NUCLEOTIDE SEQUENCE [LARGE SCALE GENOMIC DNA]</scope>
    <source>
        <strain evidence="3">zdho120</strain>
    </source>
</reference>
<evidence type="ECO:0000256" key="1">
    <source>
        <dbReference type="SAM" id="Phobius"/>
    </source>
</evidence>
<gene>
    <name evidence="2" type="ORF">PHMEG_00034566</name>
</gene>
<dbReference type="OrthoDB" id="205145at2759"/>
<feature type="transmembrane region" description="Helical" evidence="1">
    <location>
        <begin position="43"/>
        <end position="67"/>
    </location>
</feature>
<organism evidence="2 3">
    <name type="scientific">Phytophthora megakarya</name>
    <dbReference type="NCBI Taxonomy" id="4795"/>
    <lineage>
        <taxon>Eukaryota</taxon>
        <taxon>Sar</taxon>
        <taxon>Stramenopiles</taxon>
        <taxon>Oomycota</taxon>
        <taxon>Peronosporomycetes</taxon>
        <taxon>Peronosporales</taxon>
        <taxon>Peronosporaceae</taxon>
        <taxon>Phytophthora</taxon>
    </lineage>
</organism>
<dbReference type="Proteomes" id="UP000198211">
    <property type="component" value="Unassembled WGS sequence"/>
</dbReference>
<keyword evidence="1" id="KW-0812">Transmembrane</keyword>
<comment type="caution">
    <text evidence="2">The sequence shown here is derived from an EMBL/GenBank/DDBJ whole genome shotgun (WGS) entry which is preliminary data.</text>
</comment>
<protein>
    <submittedName>
        <fullName evidence="2">Uncharacterized protein</fullName>
    </submittedName>
</protein>
<dbReference type="AlphaFoldDB" id="A0A225UR37"/>
<proteinExistence type="predicted"/>
<name>A0A225UR37_9STRA</name>
<accession>A0A225UR37</accession>
<keyword evidence="1" id="KW-0472">Membrane</keyword>
<feature type="transmembrane region" description="Helical" evidence="1">
    <location>
        <begin position="233"/>
        <end position="254"/>
    </location>
</feature>